<feature type="coiled-coil region" evidence="8">
    <location>
        <begin position="147"/>
        <end position="209"/>
    </location>
</feature>
<dbReference type="GO" id="GO:0009279">
    <property type="term" value="C:cell outer membrane"/>
    <property type="evidence" value="ECO:0007669"/>
    <property type="project" value="UniProtKB-SubCell"/>
</dbReference>
<keyword evidence="5" id="KW-0812">Transmembrane</keyword>
<evidence type="ECO:0000256" key="2">
    <source>
        <dbReference type="ARBA" id="ARBA00007613"/>
    </source>
</evidence>
<dbReference type="GO" id="GO:0015562">
    <property type="term" value="F:efflux transmembrane transporter activity"/>
    <property type="evidence" value="ECO:0007669"/>
    <property type="project" value="InterPro"/>
</dbReference>
<evidence type="ECO:0000313" key="9">
    <source>
        <dbReference type="EMBL" id="GAP43605.1"/>
    </source>
</evidence>
<keyword evidence="4" id="KW-1134">Transmembrane beta strand</keyword>
<keyword evidence="10" id="KW-1185">Reference proteome</keyword>
<dbReference type="STRING" id="1678841.TBC1_111761"/>
<dbReference type="Pfam" id="PF02321">
    <property type="entry name" value="OEP"/>
    <property type="match status" value="1"/>
</dbReference>
<dbReference type="PANTHER" id="PTHR30026">
    <property type="entry name" value="OUTER MEMBRANE PROTEIN TOLC"/>
    <property type="match status" value="1"/>
</dbReference>
<dbReference type="EMBL" id="DF968182">
    <property type="protein sequence ID" value="GAP43605.1"/>
    <property type="molecule type" value="Genomic_DNA"/>
</dbReference>
<proteinExistence type="inferred from homology"/>
<accession>A0A0S7BRT4</accession>
<evidence type="ECO:0000256" key="4">
    <source>
        <dbReference type="ARBA" id="ARBA00022452"/>
    </source>
</evidence>
<evidence type="ECO:0000256" key="6">
    <source>
        <dbReference type="ARBA" id="ARBA00023136"/>
    </source>
</evidence>
<dbReference type="GO" id="GO:1990281">
    <property type="term" value="C:efflux pump complex"/>
    <property type="evidence" value="ECO:0007669"/>
    <property type="project" value="TreeGrafter"/>
</dbReference>
<dbReference type="Gene3D" id="1.20.1600.10">
    <property type="entry name" value="Outer membrane efflux proteins (OEP)"/>
    <property type="match status" value="1"/>
</dbReference>
<evidence type="ECO:0000256" key="5">
    <source>
        <dbReference type="ARBA" id="ARBA00022692"/>
    </source>
</evidence>
<keyword evidence="8" id="KW-0175">Coiled coil</keyword>
<gene>
    <name evidence="9" type="ORF">TBC1_111761</name>
</gene>
<comment type="subcellular location">
    <subcellularLocation>
        <location evidence="1">Cell outer membrane</location>
    </subcellularLocation>
</comment>
<dbReference type="InterPro" id="IPR051906">
    <property type="entry name" value="TolC-like"/>
</dbReference>
<comment type="similarity">
    <text evidence="2">Belongs to the outer membrane factor (OMF) (TC 1.B.17) family.</text>
</comment>
<dbReference type="InterPro" id="IPR003423">
    <property type="entry name" value="OMP_efflux"/>
</dbReference>
<dbReference type="PANTHER" id="PTHR30026:SF20">
    <property type="entry name" value="OUTER MEMBRANE PROTEIN TOLC"/>
    <property type="match status" value="1"/>
</dbReference>
<keyword evidence="7" id="KW-0998">Cell outer membrane</keyword>
<dbReference type="SUPFAM" id="SSF56954">
    <property type="entry name" value="Outer membrane efflux proteins (OEP)"/>
    <property type="match status" value="1"/>
</dbReference>
<feature type="coiled-coil region" evidence="8">
    <location>
        <begin position="318"/>
        <end position="345"/>
    </location>
</feature>
<evidence type="ECO:0000256" key="7">
    <source>
        <dbReference type="ARBA" id="ARBA00023237"/>
    </source>
</evidence>
<dbReference type="Proteomes" id="UP000053091">
    <property type="component" value="Unassembled WGS sequence"/>
</dbReference>
<reference evidence="9" key="1">
    <citation type="journal article" date="2015" name="Genome Announc.">
        <title>Draft Genome Sequence of Bacteroidales Strain TBC1, a Novel Isolate from a Methanogenic Wastewater Treatment System.</title>
        <authorList>
            <person name="Tourlousse D.M."/>
            <person name="Matsuura N."/>
            <person name="Sun L."/>
            <person name="Toyonaga M."/>
            <person name="Kuroda K."/>
            <person name="Ohashi A."/>
            <person name="Cruz R."/>
            <person name="Yamaguchi T."/>
            <person name="Sekiguchi Y."/>
        </authorList>
    </citation>
    <scope>NUCLEOTIDE SEQUENCE [LARGE SCALE GENOMIC DNA]</scope>
    <source>
        <strain evidence="9">TBC1</strain>
    </source>
</reference>
<keyword evidence="3" id="KW-0813">Transport</keyword>
<keyword evidence="6" id="KW-0472">Membrane</keyword>
<evidence type="ECO:0000256" key="1">
    <source>
        <dbReference type="ARBA" id="ARBA00004442"/>
    </source>
</evidence>
<dbReference type="GO" id="GO:0015288">
    <property type="term" value="F:porin activity"/>
    <property type="evidence" value="ECO:0007669"/>
    <property type="project" value="TreeGrafter"/>
</dbReference>
<name>A0A0S7BRT4_9BACT</name>
<organism evidence="9">
    <name type="scientific">Lentimicrobium saccharophilum</name>
    <dbReference type="NCBI Taxonomy" id="1678841"/>
    <lineage>
        <taxon>Bacteria</taxon>
        <taxon>Pseudomonadati</taxon>
        <taxon>Bacteroidota</taxon>
        <taxon>Bacteroidia</taxon>
        <taxon>Bacteroidales</taxon>
        <taxon>Lentimicrobiaceae</taxon>
        <taxon>Lentimicrobium</taxon>
    </lineage>
</organism>
<sequence>MLLLLGTSGFLGAQQTLTLDLAGARKTALEYNKTIANADLATLKAAAAVREAIANGLPQLNAAVDYSNALGAKISIRFAEGMPPSEIDIKPQSNFNLNLTQLIFSGNYIVGVQTAKLYQSMAGISKEKSELDIIAQVTDAYQLVLISEELLRLLEQNQANLEGLYEKTAALETFGIIEKTDVDQLSVQVNTLKNAVKSSERQLELATNMLRLLLGVPVDTQLELTDRLDQMLSEAEALPLAESFRVEDQVDFRLLNQQELVSRKMIDMQRANALPTISGYYRYTYKLLKPDFDMTPANMVGLQMNIPIFSSGVRMAQVKQARIDLETTQNNKSLLSDQLKIQEKQLRFNYNSALETYLNQKNNVEVSRRVYASLKLKYEQGIISGLDLITADNNYLKAETDYISAMMQVLQSGVQLQKLYGKLD</sequence>
<evidence type="ECO:0000256" key="3">
    <source>
        <dbReference type="ARBA" id="ARBA00022448"/>
    </source>
</evidence>
<evidence type="ECO:0000313" key="10">
    <source>
        <dbReference type="Proteomes" id="UP000053091"/>
    </source>
</evidence>
<dbReference type="AlphaFoldDB" id="A0A0S7BRT4"/>
<protein>
    <submittedName>
        <fullName evidence="9">Outer membrane protein TolC</fullName>
    </submittedName>
</protein>
<evidence type="ECO:0000256" key="8">
    <source>
        <dbReference type="SAM" id="Coils"/>
    </source>
</evidence>